<keyword evidence="3" id="KW-1185">Reference proteome</keyword>
<feature type="region of interest" description="Disordered" evidence="1">
    <location>
        <begin position="118"/>
        <end position="141"/>
    </location>
</feature>
<proteinExistence type="predicted"/>
<gene>
    <name evidence="2" type="ORF">MuYL_4641</name>
</gene>
<dbReference type="KEGG" id="muc:MuYL_4641"/>
<dbReference type="OrthoDB" id="661524at2"/>
<accession>A0A223P3H8</accession>
<dbReference type="Proteomes" id="UP000215002">
    <property type="component" value="Chromosome"/>
</dbReference>
<reference evidence="2 3" key="1">
    <citation type="submission" date="2017-08" db="EMBL/GenBank/DDBJ databases">
        <title>Complete genome sequence of Mucilaginibacter sp. strain BJC16-A31.</title>
        <authorList>
            <consortium name="Henan University of Science and Technology"/>
            <person name="You X."/>
        </authorList>
    </citation>
    <scope>NUCLEOTIDE SEQUENCE [LARGE SCALE GENOMIC DNA]</scope>
    <source>
        <strain evidence="2 3">BJC16-A31</strain>
    </source>
</reference>
<name>A0A223P3H8_9SPHI</name>
<dbReference type="RefSeq" id="WP_094572532.1">
    <property type="nucleotide sequence ID" value="NZ_CP022743.1"/>
</dbReference>
<dbReference type="AlphaFoldDB" id="A0A223P3H8"/>
<evidence type="ECO:0000313" key="3">
    <source>
        <dbReference type="Proteomes" id="UP000215002"/>
    </source>
</evidence>
<dbReference type="EMBL" id="CP022743">
    <property type="protein sequence ID" value="ASU36524.1"/>
    <property type="molecule type" value="Genomic_DNA"/>
</dbReference>
<sequence length="141" mass="15450">MEKPKAPVHLTGKEGEEFDLDLSASWTKNHRDRNPHEPHSHFFGKEILEKILSQPGCVGLRFHHAHSKSHGEAGGERHLIITGVTAEGHDMLNTLSAQKKLSKAEMKTVTAFDVVGQQSMPCPGSPGCPKSLMSEHPTELS</sequence>
<evidence type="ECO:0000256" key="1">
    <source>
        <dbReference type="SAM" id="MobiDB-lite"/>
    </source>
</evidence>
<protein>
    <submittedName>
        <fullName evidence="2">Uncharacterized protein</fullName>
    </submittedName>
</protein>
<organism evidence="2 3">
    <name type="scientific">Mucilaginibacter xinganensis</name>
    <dbReference type="NCBI Taxonomy" id="1234841"/>
    <lineage>
        <taxon>Bacteria</taxon>
        <taxon>Pseudomonadati</taxon>
        <taxon>Bacteroidota</taxon>
        <taxon>Sphingobacteriia</taxon>
        <taxon>Sphingobacteriales</taxon>
        <taxon>Sphingobacteriaceae</taxon>
        <taxon>Mucilaginibacter</taxon>
    </lineage>
</organism>
<evidence type="ECO:0000313" key="2">
    <source>
        <dbReference type="EMBL" id="ASU36524.1"/>
    </source>
</evidence>